<feature type="transmembrane region" description="Helical" evidence="1">
    <location>
        <begin position="21"/>
        <end position="40"/>
    </location>
</feature>
<evidence type="ECO:0000256" key="1">
    <source>
        <dbReference type="SAM" id="Phobius"/>
    </source>
</evidence>
<keyword evidence="3" id="KW-1185">Reference proteome</keyword>
<feature type="transmembrane region" description="Helical" evidence="1">
    <location>
        <begin position="174"/>
        <end position="194"/>
    </location>
</feature>
<dbReference type="RefSeq" id="WP_103906772.1">
    <property type="nucleotide sequence ID" value="NZ_CP049246.1"/>
</dbReference>
<keyword evidence="1" id="KW-0812">Transmembrane</keyword>
<organism evidence="2 3">
    <name type="scientific">Sphingobacterium lactis</name>
    <dbReference type="NCBI Taxonomy" id="797291"/>
    <lineage>
        <taxon>Bacteria</taxon>
        <taxon>Pseudomonadati</taxon>
        <taxon>Bacteroidota</taxon>
        <taxon>Sphingobacteriia</taxon>
        <taxon>Sphingobacteriales</taxon>
        <taxon>Sphingobacteriaceae</taxon>
        <taxon>Sphingobacterium</taxon>
    </lineage>
</organism>
<evidence type="ECO:0008006" key="4">
    <source>
        <dbReference type="Google" id="ProtNLM"/>
    </source>
</evidence>
<feature type="transmembrane region" description="Helical" evidence="1">
    <location>
        <begin position="135"/>
        <end position="162"/>
    </location>
</feature>
<keyword evidence="1" id="KW-0472">Membrane</keyword>
<protein>
    <recommendedName>
        <fullName evidence="4">Yip1 domain-containing protein</fullName>
    </recommendedName>
</protein>
<evidence type="ECO:0000313" key="2">
    <source>
        <dbReference type="EMBL" id="SEG46477.1"/>
    </source>
</evidence>
<name>A0A1H6AEK1_9SPHI</name>
<sequence length="198" mass="23089">MNSNRTPKIWYPFEHTTTQRLLLWGVLGFILHVLLSWLWDVNQDALLHFAESKPKAWWKILYNNFVNIIALTVVLYVYGRIVYNKTRWIDVLVAILFSHIFLFLSLVVTLNPYMAEISGQVVDMVKNGDLEVEKLGAFSLAMMSITGLLGIFFLVVFFYYLIQGMKIAINSKKWYHGLVIVLLVFMVDLLLRIIHVYL</sequence>
<feature type="transmembrane region" description="Helical" evidence="1">
    <location>
        <begin position="60"/>
        <end position="79"/>
    </location>
</feature>
<gene>
    <name evidence="2" type="ORF">SAMN05421877_10887</name>
</gene>
<dbReference type="AlphaFoldDB" id="A0A1H6AEK1"/>
<proteinExistence type="predicted"/>
<reference evidence="3" key="1">
    <citation type="submission" date="2016-10" db="EMBL/GenBank/DDBJ databases">
        <authorList>
            <person name="Varghese N."/>
            <person name="Submissions S."/>
        </authorList>
    </citation>
    <scope>NUCLEOTIDE SEQUENCE [LARGE SCALE GENOMIC DNA]</scope>
    <source>
        <strain evidence="3">DSM 22361</strain>
    </source>
</reference>
<evidence type="ECO:0000313" key="3">
    <source>
        <dbReference type="Proteomes" id="UP000236731"/>
    </source>
</evidence>
<dbReference type="Proteomes" id="UP000236731">
    <property type="component" value="Unassembled WGS sequence"/>
</dbReference>
<dbReference type="EMBL" id="FNUT01000008">
    <property type="protein sequence ID" value="SEG46477.1"/>
    <property type="molecule type" value="Genomic_DNA"/>
</dbReference>
<keyword evidence="1" id="KW-1133">Transmembrane helix</keyword>
<accession>A0A1H6AEK1</accession>
<dbReference type="OrthoDB" id="707807at2"/>
<feature type="transmembrane region" description="Helical" evidence="1">
    <location>
        <begin position="91"/>
        <end position="115"/>
    </location>
</feature>